<accession>A0A518IA78</accession>
<dbReference type="Gene3D" id="3.40.30.10">
    <property type="entry name" value="Glutaredoxin"/>
    <property type="match status" value="1"/>
</dbReference>
<evidence type="ECO:0000313" key="2">
    <source>
        <dbReference type="Proteomes" id="UP000318313"/>
    </source>
</evidence>
<gene>
    <name evidence="1" type="ORF">Enr17x_19440</name>
</gene>
<dbReference type="KEGG" id="gfm:Enr17x_19440"/>
<name>A0A518IA78_9PLAN</name>
<dbReference type="InterPro" id="IPR036249">
    <property type="entry name" value="Thioredoxin-like_sf"/>
</dbReference>
<organism evidence="1 2">
    <name type="scientific">Gimesia fumaroli</name>
    <dbReference type="NCBI Taxonomy" id="2527976"/>
    <lineage>
        <taxon>Bacteria</taxon>
        <taxon>Pseudomonadati</taxon>
        <taxon>Planctomycetota</taxon>
        <taxon>Planctomycetia</taxon>
        <taxon>Planctomycetales</taxon>
        <taxon>Planctomycetaceae</taxon>
        <taxon>Gimesia</taxon>
    </lineage>
</organism>
<reference evidence="1 2" key="1">
    <citation type="submission" date="2019-03" db="EMBL/GenBank/DDBJ databases">
        <title>Deep-cultivation of Planctomycetes and their phenomic and genomic characterization uncovers novel biology.</title>
        <authorList>
            <person name="Wiegand S."/>
            <person name="Jogler M."/>
            <person name="Boedeker C."/>
            <person name="Pinto D."/>
            <person name="Vollmers J."/>
            <person name="Rivas-Marin E."/>
            <person name="Kohn T."/>
            <person name="Peeters S.H."/>
            <person name="Heuer A."/>
            <person name="Rast P."/>
            <person name="Oberbeckmann S."/>
            <person name="Bunk B."/>
            <person name="Jeske O."/>
            <person name="Meyerdierks A."/>
            <person name="Storesund J.E."/>
            <person name="Kallscheuer N."/>
            <person name="Luecker S."/>
            <person name="Lage O.M."/>
            <person name="Pohl T."/>
            <person name="Merkel B.J."/>
            <person name="Hornburger P."/>
            <person name="Mueller R.-W."/>
            <person name="Bruemmer F."/>
            <person name="Labrenz M."/>
            <person name="Spormann A.M."/>
            <person name="Op den Camp H."/>
            <person name="Overmann J."/>
            <person name="Amann R."/>
            <person name="Jetten M.S.M."/>
            <person name="Mascher T."/>
            <person name="Medema M.H."/>
            <person name="Devos D.P."/>
            <person name="Kaster A.-K."/>
            <person name="Ovreas L."/>
            <person name="Rohde M."/>
            <person name="Galperin M.Y."/>
            <person name="Jogler C."/>
        </authorList>
    </citation>
    <scope>NUCLEOTIDE SEQUENCE [LARGE SCALE GENOMIC DNA]</scope>
    <source>
        <strain evidence="1 2">Enr17</strain>
    </source>
</reference>
<dbReference type="EMBL" id="CP037452">
    <property type="protein sequence ID" value="QDV49922.1"/>
    <property type="molecule type" value="Genomic_DNA"/>
</dbReference>
<sequence>MVSKTGYSWTLIIGVMFFQASLLKSEENQTKGPSELEPNVVSKSVEGKKGLKRFRVGQKAPLIEGFASDGNVSNIETNKGSFTLLTYWSLDDKNYEKNLNEVKKIFKKYGDRPDFKVVSFWMDDWPDYLSEMNKRGAAFYNSRNWWKLKFIDSDSCNASKDEKDRIWGNDIGKGKTPVYILLDKELKFLATEIPGNKLETTVDSYLNPEVKKAN</sequence>
<dbReference type="OrthoDB" id="262410at2"/>
<protein>
    <recommendedName>
        <fullName evidence="3">Thioredoxin domain-containing protein</fullName>
    </recommendedName>
</protein>
<evidence type="ECO:0008006" key="3">
    <source>
        <dbReference type="Google" id="ProtNLM"/>
    </source>
</evidence>
<dbReference type="AlphaFoldDB" id="A0A518IA78"/>
<dbReference type="Proteomes" id="UP000318313">
    <property type="component" value="Chromosome"/>
</dbReference>
<keyword evidence="2" id="KW-1185">Reference proteome</keyword>
<proteinExistence type="predicted"/>
<dbReference type="RefSeq" id="WP_145308047.1">
    <property type="nucleotide sequence ID" value="NZ_CP037452.1"/>
</dbReference>
<evidence type="ECO:0000313" key="1">
    <source>
        <dbReference type="EMBL" id="QDV49922.1"/>
    </source>
</evidence>
<dbReference type="SUPFAM" id="SSF52833">
    <property type="entry name" value="Thioredoxin-like"/>
    <property type="match status" value="1"/>
</dbReference>